<reference evidence="2 3" key="1">
    <citation type="submission" date="2024-10" db="EMBL/GenBank/DDBJ databases">
        <title>The Natural Products Discovery Center: Release of the First 8490 Sequenced Strains for Exploring Actinobacteria Biosynthetic Diversity.</title>
        <authorList>
            <person name="Kalkreuter E."/>
            <person name="Kautsar S.A."/>
            <person name="Yang D."/>
            <person name="Bader C.D."/>
            <person name="Teijaro C.N."/>
            <person name="Fluegel L."/>
            <person name="Davis C.M."/>
            <person name="Simpson J.R."/>
            <person name="Lauterbach L."/>
            <person name="Steele A.D."/>
            <person name="Gui C."/>
            <person name="Meng S."/>
            <person name="Li G."/>
            <person name="Viehrig K."/>
            <person name="Ye F."/>
            <person name="Su P."/>
            <person name="Kiefer A.F."/>
            <person name="Nichols A."/>
            <person name="Cepeda A.J."/>
            <person name="Yan W."/>
            <person name="Fan B."/>
            <person name="Jiang Y."/>
            <person name="Adhikari A."/>
            <person name="Zheng C.-J."/>
            <person name="Schuster L."/>
            <person name="Cowan T.M."/>
            <person name="Smanski M.J."/>
            <person name="Chevrette M.G."/>
            <person name="De Carvalho L.P.S."/>
            <person name="Shen B."/>
        </authorList>
    </citation>
    <scope>NUCLEOTIDE SEQUENCE [LARGE SCALE GENOMIC DNA]</scope>
    <source>
        <strain evidence="2 3">NPDC049503</strain>
    </source>
</reference>
<accession>A0ABW8ACZ5</accession>
<sequence>MAHSPRDVETEIVDLTDLSLSAMGSIGQRRLHQVVMRILAADADPAEPLFGGDPPSSRPPDEQQ</sequence>
<comment type="caution">
    <text evidence="2">The sequence shown here is derived from an EMBL/GenBank/DDBJ whole genome shotgun (WGS) entry which is preliminary data.</text>
</comment>
<keyword evidence="3" id="KW-1185">Reference proteome</keyword>
<evidence type="ECO:0000313" key="2">
    <source>
        <dbReference type="EMBL" id="MFI7444647.1"/>
    </source>
</evidence>
<dbReference type="EMBL" id="JBITMB010000009">
    <property type="protein sequence ID" value="MFI7444647.1"/>
    <property type="molecule type" value="Genomic_DNA"/>
</dbReference>
<evidence type="ECO:0008006" key="4">
    <source>
        <dbReference type="Google" id="ProtNLM"/>
    </source>
</evidence>
<proteinExistence type="predicted"/>
<gene>
    <name evidence="2" type="ORF">ACIBP5_32145</name>
</gene>
<protein>
    <recommendedName>
        <fullName evidence="4">FXSXX-COOH protein</fullName>
    </recommendedName>
</protein>
<feature type="region of interest" description="Disordered" evidence="1">
    <location>
        <begin position="45"/>
        <end position="64"/>
    </location>
</feature>
<name>A0ABW8ACZ5_9ACTN</name>
<evidence type="ECO:0000313" key="3">
    <source>
        <dbReference type="Proteomes" id="UP001612928"/>
    </source>
</evidence>
<organism evidence="2 3">
    <name type="scientific">Nonomuraea indica</name>
    <dbReference type="NCBI Taxonomy" id="1581193"/>
    <lineage>
        <taxon>Bacteria</taxon>
        <taxon>Bacillati</taxon>
        <taxon>Actinomycetota</taxon>
        <taxon>Actinomycetes</taxon>
        <taxon>Streptosporangiales</taxon>
        <taxon>Streptosporangiaceae</taxon>
        <taxon>Nonomuraea</taxon>
    </lineage>
</organism>
<dbReference type="RefSeq" id="WP_101789450.1">
    <property type="nucleotide sequence ID" value="NZ_JBITMB010000009.1"/>
</dbReference>
<dbReference type="Proteomes" id="UP001612928">
    <property type="component" value="Unassembled WGS sequence"/>
</dbReference>
<evidence type="ECO:0000256" key="1">
    <source>
        <dbReference type="SAM" id="MobiDB-lite"/>
    </source>
</evidence>